<accession>A0A4S8M9K8</accession>
<evidence type="ECO:0008006" key="4">
    <source>
        <dbReference type="Google" id="ProtNLM"/>
    </source>
</evidence>
<gene>
    <name evidence="2" type="ORF">K435DRAFT_517744</name>
</gene>
<evidence type="ECO:0000256" key="1">
    <source>
        <dbReference type="SAM" id="Coils"/>
    </source>
</evidence>
<dbReference type="SUPFAM" id="SSF52047">
    <property type="entry name" value="RNI-like"/>
    <property type="match status" value="1"/>
</dbReference>
<sequence length="551" mass="62384">MSSSSKTEPANVQEFTTNTVATGIDLRSSTELLEAIRANFIPSSHSELHLLSQCISDAERDVQRCDEEIQKCDEEIQKLRVKIDSLQNERNEGCRQIRRYRSLLAPIRRLCPELLSLIFWFACPRTSVAGKIDCPAVRVSQVCARWRELACSTSTLWSSYQFDLDASRYGIEVIEPMITTHLELSRNSPLSFALTAFEQSPRLQCVVDAIVPHSFRWKEVELIARPFLLASMSSIKGSLPQLHSLSIYLVGEDNTRQDLFEVAPRLQALTLGSPRRALPECVIPCTQIIDFTVEYVSYSSALARLRALSAVRNLKLNQCWYDKDMTSVAPVTLPNVSSVSILIPLKLYDDLNNGSLRLRLDQLTLPNLKVLHLGTMSFKLSSLPPIRLHDVTELPNFVTRSDCMIQTLIFDHLWLNDNDTLSILRNLPTLQNLTIHERLPLGDSADRTLTTHFFEQLTIDHVESSSPRLLTHLQTLDLQLSICFSLKAFVDMVQSRRNQTYSDELGVDILTSVTLHFARSLKDLENKLEEGLEPLRAMESAGLCLKLSTDW</sequence>
<dbReference type="AlphaFoldDB" id="A0A4S8M9K8"/>
<evidence type="ECO:0000313" key="2">
    <source>
        <dbReference type="EMBL" id="THU98920.1"/>
    </source>
</evidence>
<name>A0A4S8M9K8_DENBC</name>
<keyword evidence="1" id="KW-0175">Coiled coil</keyword>
<reference evidence="2 3" key="1">
    <citation type="journal article" date="2019" name="Nat. Ecol. Evol.">
        <title>Megaphylogeny resolves global patterns of mushroom evolution.</title>
        <authorList>
            <person name="Varga T."/>
            <person name="Krizsan K."/>
            <person name="Foldi C."/>
            <person name="Dima B."/>
            <person name="Sanchez-Garcia M."/>
            <person name="Sanchez-Ramirez S."/>
            <person name="Szollosi G.J."/>
            <person name="Szarkandi J.G."/>
            <person name="Papp V."/>
            <person name="Albert L."/>
            <person name="Andreopoulos W."/>
            <person name="Angelini C."/>
            <person name="Antonin V."/>
            <person name="Barry K.W."/>
            <person name="Bougher N.L."/>
            <person name="Buchanan P."/>
            <person name="Buyck B."/>
            <person name="Bense V."/>
            <person name="Catcheside P."/>
            <person name="Chovatia M."/>
            <person name="Cooper J."/>
            <person name="Damon W."/>
            <person name="Desjardin D."/>
            <person name="Finy P."/>
            <person name="Geml J."/>
            <person name="Haridas S."/>
            <person name="Hughes K."/>
            <person name="Justo A."/>
            <person name="Karasinski D."/>
            <person name="Kautmanova I."/>
            <person name="Kiss B."/>
            <person name="Kocsube S."/>
            <person name="Kotiranta H."/>
            <person name="LaButti K.M."/>
            <person name="Lechner B.E."/>
            <person name="Liimatainen K."/>
            <person name="Lipzen A."/>
            <person name="Lukacs Z."/>
            <person name="Mihaltcheva S."/>
            <person name="Morgado L.N."/>
            <person name="Niskanen T."/>
            <person name="Noordeloos M.E."/>
            <person name="Ohm R.A."/>
            <person name="Ortiz-Santana B."/>
            <person name="Ovrebo C."/>
            <person name="Racz N."/>
            <person name="Riley R."/>
            <person name="Savchenko A."/>
            <person name="Shiryaev A."/>
            <person name="Soop K."/>
            <person name="Spirin V."/>
            <person name="Szebenyi C."/>
            <person name="Tomsovsky M."/>
            <person name="Tulloss R.E."/>
            <person name="Uehling J."/>
            <person name="Grigoriev I.V."/>
            <person name="Vagvolgyi C."/>
            <person name="Papp T."/>
            <person name="Martin F.M."/>
            <person name="Miettinen O."/>
            <person name="Hibbett D.S."/>
            <person name="Nagy L.G."/>
        </authorList>
    </citation>
    <scope>NUCLEOTIDE SEQUENCE [LARGE SCALE GENOMIC DNA]</scope>
    <source>
        <strain evidence="2 3">CBS 962.96</strain>
    </source>
</reference>
<dbReference type="EMBL" id="ML179127">
    <property type="protein sequence ID" value="THU98920.1"/>
    <property type="molecule type" value="Genomic_DNA"/>
</dbReference>
<organism evidence="2 3">
    <name type="scientific">Dendrothele bispora (strain CBS 962.96)</name>
    <dbReference type="NCBI Taxonomy" id="1314807"/>
    <lineage>
        <taxon>Eukaryota</taxon>
        <taxon>Fungi</taxon>
        <taxon>Dikarya</taxon>
        <taxon>Basidiomycota</taxon>
        <taxon>Agaricomycotina</taxon>
        <taxon>Agaricomycetes</taxon>
        <taxon>Agaricomycetidae</taxon>
        <taxon>Agaricales</taxon>
        <taxon>Agaricales incertae sedis</taxon>
        <taxon>Dendrothele</taxon>
    </lineage>
</organism>
<keyword evidence="3" id="KW-1185">Reference proteome</keyword>
<dbReference type="OrthoDB" id="3139399at2759"/>
<evidence type="ECO:0000313" key="3">
    <source>
        <dbReference type="Proteomes" id="UP000297245"/>
    </source>
</evidence>
<proteinExistence type="predicted"/>
<dbReference type="Proteomes" id="UP000297245">
    <property type="component" value="Unassembled WGS sequence"/>
</dbReference>
<feature type="coiled-coil region" evidence="1">
    <location>
        <begin position="55"/>
        <end position="96"/>
    </location>
</feature>
<protein>
    <recommendedName>
        <fullName evidence="4">F-box domain-containing protein</fullName>
    </recommendedName>
</protein>